<keyword evidence="7 12" id="KW-0328">Glycosyltransferase</keyword>
<name>A0AA41UKR8_9BACT</name>
<evidence type="ECO:0000313" key="16">
    <source>
        <dbReference type="EMBL" id="MCJ8502589.1"/>
    </source>
</evidence>
<feature type="binding site" evidence="13">
    <location>
        <position position="198"/>
    </location>
    <ligand>
        <name>substrate</name>
    </ligand>
</feature>
<dbReference type="PANTHER" id="PTHR32179:SF3">
    <property type="entry name" value="NICOTINATE-NUCLEOTIDE PYROPHOSPHORYLASE [CARBOXYLATING]"/>
    <property type="match status" value="1"/>
</dbReference>
<dbReference type="Proteomes" id="UP001165427">
    <property type="component" value="Unassembled WGS sequence"/>
</dbReference>
<dbReference type="GO" id="GO:0009435">
    <property type="term" value="P:NAD+ biosynthetic process"/>
    <property type="evidence" value="ECO:0007669"/>
    <property type="project" value="InterPro"/>
</dbReference>
<evidence type="ECO:0000256" key="5">
    <source>
        <dbReference type="ARBA" id="ARBA00011944"/>
    </source>
</evidence>
<dbReference type="InterPro" id="IPR002638">
    <property type="entry name" value="Quinolinate_PRibosylTrfase_C"/>
</dbReference>
<evidence type="ECO:0000256" key="3">
    <source>
        <dbReference type="ARBA" id="ARBA00009400"/>
    </source>
</evidence>
<sequence length="280" mass="29385">MRGLTMTAAVRRLVDLALEEDIGSGDITTDALVPPEARAAATIIAKEPLVVAGLDVARYVFRQLDPAIRFDSPTADGTAVEKGQVVVQLQGQLAALLTAERTALNFLQRLSGIATQTRAYTALLGDSSTRLVDTRKTTPGWRVLEKYAVRVGGAANHRMGLFDGVLIKDNHIAACGGIATAVQRIRAAHSHLSKIEVEAANLDEVRQALDAGADVIMLDNMGPPAIREATALIAGRALVEVSGGVTAENLRALAAAGVDLISVGALTHSARAVDLSMNIE</sequence>
<evidence type="ECO:0000256" key="2">
    <source>
        <dbReference type="ARBA" id="ARBA00004893"/>
    </source>
</evidence>
<dbReference type="CDD" id="cd01572">
    <property type="entry name" value="QPRTase"/>
    <property type="match status" value="1"/>
</dbReference>
<evidence type="ECO:0000313" key="17">
    <source>
        <dbReference type="Proteomes" id="UP001165427"/>
    </source>
</evidence>
<evidence type="ECO:0000256" key="10">
    <source>
        <dbReference type="ARBA" id="ARBA00047445"/>
    </source>
</evidence>
<dbReference type="AlphaFoldDB" id="A0AA41UKR8"/>
<feature type="binding site" evidence="13">
    <location>
        <begin position="134"/>
        <end position="136"/>
    </location>
    <ligand>
        <name>substrate</name>
    </ligand>
</feature>
<feature type="binding site" evidence="13">
    <location>
        <begin position="263"/>
        <end position="265"/>
    </location>
    <ligand>
        <name>substrate</name>
    </ligand>
</feature>
<feature type="binding site" evidence="13">
    <location>
        <position position="168"/>
    </location>
    <ligand>
        <name>substrate</name>
    </ligand>
</feature>
<feature type="binding site" evidence="13">
    <location>
        <position position="101"/>
    </location>
    <ligand>
        <name>substrate</name>
    </ligand>
</feature>
<proteinExistence type="inferred from homology"/>
<reference evidence="16" key="1">
    <citation type="submission" date="2022-04" db="EMBL/GenBank/DDBJ databases">
        <title>Desulfatitalea alkaliphila sp. nov., a novel anaerobic sulfate-reducing bacterium isolated from terrestrial mud volcano, Taman Peninsula, Russia.</title>
        <authorList>
            <person name="Khomyakova M.A."/>
            <person name="Merkel A.Y."/>
            <person name="Slobodkin A.I."/>
        </authorList>
    </citation>
    <scope>NUCLEOTIDE SEQUENCE</scope>
    <source>
        <strain evidence="16">M08but</strain>
    </source>
</reference>
<dbReference type="EC" id="2.4.2.19" evidence="5"/>
<dbReference type="SUPFAM" id="SSF51690">
    <property type="entry name" value="Nicotinate/Quinolinate PRTase C-terminal domain-like"/>
    <property type="match status" value="1"/>
</dbReference>
<protein>
    <recommendedName>
        <fullName evidence="11">Probable nicotinate-nucleotide pyrophosphorylase [carboxylating]</fullName>
        <ecNumber evidence="5">2.4.2.19</ecNumber>
    </recommendedName>
    <alternativeName>
        <fullName evidence="9">Quinolinate phosphoribosyltransferase [decarboxylating]</fullName>
    </alternativeName>
</protein>
<dbReference type="InterPro" id="IPR013785">
    <property type="entry name" value="Aldolase_TIM"/>
</dbReference>
<evidence type="ECO:0000256" key="1">
    <source>
        <dbReference type="ARBA" id="ARBA00003237"/>
    </source>
</evidence>
<dbReference type="Pfam" id="PF01729">
    <property type="entry name" value="QRPTase_C"/>
    <property type="match status" value="1"/>
</dbReference>
<keyword evidence="8 12" id="KW-0808">Transferase</keyword>
<comment type="function">
    <text evidence="1">Involved in the catabolism of quinolinic acid (QA).</text>
</comment>
<evidence type="ECO:0000256" key="4">
    <source>
        <dbReference type="ARBA" id="ARBA00011218"/>
    </source>
</evidence>
<dbReference type="PIRSF" id="PIRSF006250">
    <property type="entry name" value="NadC_ModD"/>
    <property type="match status" value="1"/>
</dbReference>
<dbReference type="Gene3D" id="3.20.20.70">
    <property type="entry name" value="Aldolase class I"/>
    <property type="match status" value="1"/>
</dbReference>
<dbReference type="Gene3D" id="3.90.1170.20">
    <property type="entry name" value="Quinolinate phosphoribosyl transferase, N-terminal domain"/>
    <property type="match status" value="1"/>
</dbReference>
<dbReference type="GO" id="GO:0004514">
    <property type="term" value="F:nicotinate-nucleotide diphosphorylase (carboxylating) activity"/>
    <property type="evidence" value="ECO:0007669"/>
    <property type="project" value="UniProtKB-EC"/>
</dbReference>
<dbReference type="PANTHER" id="PTHR32179">
    <property type="entry name" value="NICOTINATE-NUCLEOTIDE PYROPHOSPHORYLASE [CARBOXYLATING]"/>
    <property type="match status" value="1"/>
</dbReference>
<dbReference type="FunFam" id="3.20.20.70:FF:000030">
    <property type="entry name" value="Nicotinate-nucleotide pyrophosphorylase, carboxylating"/>
    <property type="match status" value="1"/>
</dbReference>
<accession>A0AA41UKR8</accession>
<dbReference type="InterPro" id="IPR022412">
    <property type="entry name" value="Quinolinate_PRibosylTrfase_N"/>
</dbReference>
<evidence type="ECO:0000256" key="12">
    <source>
        <dbReference type="PIRNR" id="PIRNR006250"/>
    </source>
</evidence>
<evidence type="ECO:0000259" key="14">
    <source>
        <dbReference type="Pfam" id="PF01729"/>
    </source>
</evidence>
<keyword evidence="6" id="KW-0662">Pyridine nucleotide biosynthesis</keyword>
<comment type="pathway">
    <text evidence="2">Cofactor biosynthesis; NAD(+) biosynthesis; nicotinate D-ribonucleotide from quinolinate: step 1/1.</text>
</comment>
<dbReference type="InterPro" id="IPR027277">
    <property type="entry name" value="NadC/ModD"/>
</dbReference>
<organism evidence="16 17">
    <name type="scientific">Desulfatitalea alkaliphila</name>
    <dbReference type="NCBI Taxonomy" id="2929485"/>
    <lineage>
        <taxon>Bacteria</taxon>
        <taxon>Pseudomonadati</taxon>
        <taxon>Thermodesulfobacteriota</taxon>
        <taxon>Desulfobacteria</taxon>
        <taxon>Desulfobacterales</taxon>
        <taxon>Desulfosarcinaceae</taxon>
        <taxon>Desulfatitalea</taxon>
    </lineage>
</organism>
<evidence type="ECO:0000256" key="11">
    <source>
        <dbReference type="ARBA" id="ARBA00069173"/>
    </source>
</evidence>
<dbReference type="InterPro" id="IPR004393">
    <property type="entry name" value="NadC"/>
</dbReference>
<dbReference type="InterPro" id="IPR037128">
    <property type="entry name" value="Quinolinate_PRibosylTase_N_sf"/>
</dbReference>
<evidence type="ECO:0000256" key="6">
    <source>
        <dbReference type="ARBA" id="ARBA00022642"/>
    </source>
</evidence>
<comment type="similarity">
    <text evidence="3 12">Belongs to the NadC/ModD family.</text>
</comment>
<evidence type="ECO:0000256" key="9">
    <source>
        <dbReference type="ARBA" id="ARBA00033102"/>
    </source>
</evidence>
<gene>
    <name evidence="16" type="primary">nadC</name>
    <name evidence="16" type="ORF">MRX98_18590</name>
</gene>
<dbReference type="GO" id="GO:0034213">
    <property type="term" value="P:quinolinate catabolic process"/>
    <property type="evidence" value="ECO:0007669"/>
    <property type="project" value="TreeGrafter"/>
</dbReference>
<feature type="binding site" evidence="13">
    <location>
        <begin position="242"/>
        <end position="244"/>
    </location>
    <ligand>
        <name>substrate</name>
    </ligand>
</feature>
<dbReference type="GO" id="GO:0005737">
    <property type="term" value="C:cytoplasm"/>
    <property type="evidence" value="ECO:0007669"/>
    <property type="project" value="TreeGrafter"/>
</dbReference>
<dbReference type="EMBL" id="JALJRB010000029">
    <property type="protein sequence ID" value="MCJ8502589.1"/>
    <property type="molecule type" value="Genomic_DNA"/>
</dbReference>
<evidence type="ECO:0000256" key="7">
    <source>
        <dbReference type="ARBA" id="ARBA00022676"/>
    </source>
</evidence>
<feature type="domain" description="Quinolinate phosphoribosyl transferase C-terminal" evidence="14">
    <location>
        <begin position="113"/>
        <end position="277"/>
    </location>
</feature>
<evidence type="ECO:0000256" key="13">
    <source>
        <dbReference type="PIRSR" id="PIRSR006250-1"/>
    </source>
</evidence>
<evidence type="ECO:0000256" key="8">
    <source>
        <dbReference type="ARBA" id="ARBA00022679"/>
    </source>
</evidence>
<comment type="subunit">
    <text evidence="4">Hexamer formed by 3 homodimers.</text>
</comment>
<dbReference type="RefSeq" id="WP_246913598.1">
    <property type="nucleotide sequence ID" value="NZ_JALJRB010000029.1"/>
</dbReference>
<feature type="binding site" evidence="13">
    <location>
        <position position="158"/>
    </location>
    <ligand>
        <name>substrate</name>
    </ligand>
</feature>
<keyword evidence="17" id="KW-1185">Reference proteome</keyword>
<dbReference type="NCBIfam" id="TIGR00078">
    <property type="entry name" value="nadC"/>
    <property type="match status" value="1"/>
</dbReference>
<comment type="catalytic activity">
    <reaction evidence="10">
        <text>nicotinate beta-D-ribonucleotide + CO2 + diphosphate = quinolinate + 5-phospho-alpha-D-ribose 1-diphosphate + 2 H(+)</text>
        <dbReference type="Rhea" id="RHEA:12733"/>
        <dbReference type="ChEBI" id="CHEBI:15378"/>
        <dbReference type="ChEBI" id="CHEBI:16526"/>
        <dbReference type="ChEBI" id="CHEBI:29959"/>
        <dbReference type="ChEBI" id="CHEBI:33019"/>
        <dbReference type="ChEBI" id="CHEBI:57502"/>
        <dbReference type="ChEBI" id="CHEBI:58017"/>
        <dbReference type="EC" id="2.4.2.19"/>
    </reaction>
</comment>
<feature type="domain" description="Quinolinate phosphoribosyl transferase N-terminal" evidence="15">
    <location>
        <begin position="26"/>
        <end position="111"/>
    </location>
</feature>
<dbReference type="FunFam" id="3.90.1170.20:FF:000001">
    <property type="entry name" value="Nicotinate-nucleotide diphosphorylase (Carboxylating)"/>
    <property type="match status" value="1"/>
</dbReference>
<evidence type="ECO:0000259" key="15">
    <source>
        <dbReference type="Pfam" id="PF02749"/>
    </source>
</evidence>
<comment type="caution">
    <text evidence="16">The sequence shown here is derived from an EMBL/GenBank/DDBJ whole genome shotgun (WGS) entry which is preliminary data.</text>
</comment>
<dbReference type="InterPro" id="IPR036068">
    <property type="entry name" value="Nicotinate_pribotase-like_C"/>
</dbReference>
<dbReference type="SUPFAM" id="SSF54675">
    <property type="entry name" value="Nicotinate/Quinolinate PRTase N-terminal domain-like"/>
    <property type="match status" value="1"/>
</dbReference>
<feature type="binding site" evidence="13">
    <location>
        <position position="219"/>
    </location>
    <ligand>
        <name>substrate</name>
    </ligand>
</feature>
<dbReference type="Pfam" id="PF02749">
    <property type="entry name" value="QRPTase_N"/>
    <property type="match status" value="1"/>
</dbReference>